<reference evidence="4" key="1">
    <citation type="submission" date="2010-02" db="EMBL/GenBank/DDBJ databases">
        <title>Sequencing and annotation of the Blastocystis hominis genome.</title>
        <authorList>
            <person name="Wincker P."/>
        </authorList>
    </citation>
    <scope>NUCLEOTIDE SEQUENCE</scope>
    <source>
        <strain evidence="4">Singapore isolate B</strain>
    </source>
</reference>
<feature type="domain" description="Protein kinase" evidence="3">
    <location>
        <begin position="324"/>
        <end position="607"/>
    </location>
</feature>
<dbReference type="AlphaFoldDB" id="D8M3Z6"/>
<dbReference type="PROSITE" id="PS00108">
    <property type="entry name" value="PROTEIN_KINASE_ST"/>
    <property type="match status" value="1"/>
</dbReference>
<proteinExistence type="predicted"/>
<feature type="region of interest" description="Disordered" evidence="2">
    <location>
        <begin position="1"/>
        <end position="191"/>
    </location>
</feature>
<keyword evidence="1" id="KW-0547">Nucleotide-binding</keyword>
<dbReference type="OMA" id="WPFTERR"/>
<sequence length="619" mass="69761">MNDDWSGAWSDEEPTKKVVDTWSDDEDSFVEKKVVSRRSTSKSAKKDDWDDDWGTSPREMKATTSTRSTQKSTDDWDDWDDVPKQTASTHSSKSPSKTSTGWSDDDSAPSTQPQEISSEVVSHASTTIHPRKTGRMRKIEPMPDAFAIRSTRGRVRSSRRQQQQQRQAEDAEQARDDANADDGEMSDDFLGLSTAAPKTHTRAHVDASFEDFGEPVERSQPARPRQEDAGSFWDTNAGEDLDTEPAKDAKSNATSTRKNDGIDSLLDGIGDFFQIKISAEVHDNVRKGADGLRRMGNSLWSGFASMLGEEYALNTRFVFDGKEYVAKHRVAEGGFSVVYRVQDDAGRNYAVKVMNGSSPDAVREIEREVKLLRALKHPNIMPALGFSKQQNEAGVTQYLLLTPYYEESVWDIIDRFNADPIRVWPFTERRCLQLFIETCRAVKVLHDKGLVHRDIKPHNIMLEKKNGKERAVLIDFGSAAVLDQPIRDRRDAANVKEDAEKHCSAAYRAPELYDPRPGMNLDGGVDVWALGCTLYAMAFGTCPFESPVEGIMKLAILDGKISFPKDNTFRCCTFSNPFCKFIRFMLRVNIEERITIDDCLEKAQLLLDRCPEPESYYLV</sequence>
<dbReference type="EMBL" id="FN668651">
    <property type="protein sequence ID" value="CBK22785.2"/>
    <property type="molecule type" value="Genomic_DNA"/>
</dbReference>
<name>D8M3Z6_BLAHO</name>
<dbReference type="RefSeq" id="XP_012896833.1">
    <property type="nucleotide sequence ID" value="XM_013041379.1"/>
</dbReference>
<gene>
    <name evidence="4" type="ORF">GSBLH_T00002377001</name>
</gene>
<evidence type="ECO:0000313" key="5">
    <source>
        <dbReference type="Proteomes" id="UP000008312"/>
    </source>
</evidence>
<dbReference type="SMART" id="SM00220">
    <property type="entry name" value="S_TKc"/>
    <property type="match status" value="1"/>
</dbReference>
<accession>D8M3Z6</accession>
<dbReference type="PANTHER" id="PTHR22967:SF92">
    <property type="entry name" value="LD17053P"/>
    <property type="match status" value="1"/>
</dbReference>
<dbReference type="PANTHER" id="PTHR22967">
    <property type="entry name" value="SERINE/THREONINE PROTEIN KINASE"/>
    <property type="match status" value="1"/>
</dbReference>
<dbReference type="GO" id="GO:0005524">
    <property type="term" value="F:ATP binding"/>
    <property type="evidence" value="ECO:0007669"/>
    <property type="project" value="InterPro"/>
</dbReference>
<dbReference type="InterPro" id="IPR000719">
    <property type="entry name" value="Prot_kinase_dom"/>
</dbReference>
<protein>
    <recommendedName>
        <fullName evidence="3">Protein kinase domain-containing protein</fullName>
    </recommendedName>
</protein>
<dbReference type="Gene3D" id="1.10.510.10">
    <property type="entry name" value="Transferase(Phosphotransferase) domain 1"/>
    <property type="match status" value="1"/>
</dbReference>
<dbReference type="InParanoid" id="D8M3Z6"/>
<feature type="compositionally biased region" description="Low complexity" evidence="2">
    <location>
        <begin position="86"/>
        <end position="102"/>
    </location>
</feature>
<dbReference type="Proteomes" id="UP000008312">
    <property type="component" value="Unassembled WGS sequence"/>
</dbReference>
<evidence type="ECO:0000256" key="2">
    <source>
        <dbReference type="SAM" id="MobiDB-lite"/>
    </source>
</evidence>
<keyword evidence="5" id="KW-1185">Reference proteome</keyword>
<dbReference type="GO" id="GO:0005737">
    <property type="term" value="C:cytoplasm"/>
    <property type="evidence" value="ECO:0007669"/>
    <property type="project" value="TreeGrafter"/>
</dbReference>
<feature type="region of interest" description="Disordered" evidence="2">
    <location>
        <begin position="213"/>
        <end position="258"/>
    </location>
</feature>
<evidence type="ECO:0000256" key="1">
    <source>
        <dbReference type="ARBA" id="ARBA00022741"/>
    </source>
</evidence>
<evidence type="ECO:0000313" key="4">
    <source>
        <dbReference type="EMBL" id="CBK22785.2"/>
    </source>
</evidence>
<organism evidence="4">
    <name type="scientific">Blastocystis hominis</name>
    <dbReference type="NCBI Taxonomy" id="12968"/>
    <lineage>
        <taxon>Eukaryota</taxon>
        <taxon>Sar</taxon>
        <taxon>Stramenopiles</taxon>
        <taxon>Bigyra</taxon>
        <taxon>Opalozoa</taxon>
        <taxon>Opalinata</taxon>
        <taxon>Blastocystidae</taxon>
        <taxon>Blastocystis</taxon>
    </lineage>
</organism>
<feature type="compositionally biased region" description="Polar residues" evidence="2">
    <location>
        <begin position="108"/>
        <end position="128"/>
    </location>
</feature>
<dbReference type="InterPro" id="IPR011009">
    <property type="entry name" value="Kinase-like_dom_sf"/>
</dbReference>
<feature type="compositionally biased region" description="Basic and acidic residues" evidence="2">
    <location>
        <begin position="167"/>
        <end position="178"/>
    </location>
</feature>
<dbReference type="InterPro" id="IPR008271">
    <property type="entry name" value="Ser/Thr_kinase_AS"/>
</dbReference>
<feature type="compositionally biased region" description="Polar residues" evidence="2">
    <location>
        <begin position="62"/>
        <end position="71"/>
    </location>
</feature>
<dbReference type="OrthoDB" id="248923at2759"/>
<dbReference type="PROSITE" id="PS50011">
    <property type="entry name" value="PROTEIN_KINASE_DOM"/>
    <property type="match status" value="1"/>
</dbReference>
<dbReference type="SUPFAM" id="SSF56112">
    <property type="entry name" value="Protein kinase-like (PK-like)"/>
    <property type="match status" value="1"/>
</dbReference>
<dbReference type="Pfam" id="PF00069">
    <property type="entry name" value="Pkinase"/>
    <property type="match status" value="1"/>
</dbReference>
<evidence type="ECO:0000259" key="3">
    <source>
        <dbReference type="PROSITE" id="PS50011"/>
    </source>
</evidence>
<dbReference type="GO" id="GO:0004674">
    <property type="term" value="F:protein serine/threonine kinase activity"/>
    <property type="evidence" value="ECO:0007669"/>
    <property type="project" value="TreeGrafter"/>
</dbReference>
<dbReference type="GeneID" id="24919552"/>